<dbReference type="AlphaFoldDB" id="A0A933L356"/>
<proteinExistence type="predicted"/>
<dbReference type="EMBL" id="JACRAF010000030">
    <property type="protein sequence ID" value="MBI4922307.1"/>
    <property type="molecule type" value="Genomic_DNA"/>
</dbReference>
<evidence type="ECO:0000313" key="2">
    <source>
        <dbReference type="Proteomes" id="UP000782610"/>
    </source>
</evidence>
<evidence type="ECO:0000313" key="1">
    <source>
        <dbReference type="EMBL" id="MBI4922307.1"/>
    </source>
</evidence>
<comment type="caution">
    <text evidence="1">The sequence shown here is derived from an EMBL/GenBank/DDBJ whole genome shotgun (WGS) entry which is preliminary data.</text>
</comment>
<gene>
    <name evidence="1" type="ORF">HY834_11200</name>
</gene>
<reference evidence="1" key="1">
    <citation type="submission" date="2020-07" db="EMBL/GenBank/DDBJ databases">
        <title>Huge and variable diversity of episymbiotic CPR bacteria and DPANN archaea in groundwater ecosystems.</title>
        <authorList>
            <person name="He C.Y."/>
            <person name="Keren R."/>
            <person name="Whittaker M."/>
            <person name="Farag I.F."/>
            <person name="Doudna J."/>
            <person name="Cate J.H.D."/>
            <person name="Banfield J.F."/>
        </authorList>
    </citation>
    <scope>NUCLEOTIDE SEQUENCE</scope>
    <source>
        <strain evidence="1">NC_groundwater_1586_Pr3_B-0.1um_66_15</strain>
    </source>
</reference>
<sequence length="143" mass="15077">MRDIDGLLTATVTCRSLAKDDREPLAITACGKADAMNRLTRVFSASILFLGCIAGPSLAKDDIGVDVDGLCEAAYNLCAATCHLNFPGSGFSDQLSLDLCVSDCSAALLACGATEDDVILRQNSRGKDAIKKLKDRSFPTLSD</sequence>
<dbReference type="Proteomes" id="UP000782610">
    <property type="component" value="Unassembled WGS sequence"/>
</dbReference>
<name>A0A933L356_9HYPH</name>
<protein>
    <submittedName>
        <fullName evidence="1">Uncharacterized protein</fullName>
    </submittedName>
</protein>
<accession>A0A933L356</accession>
<organism evidence="1 2">
    <name type="scientific">Devosia nanyangense</name>
    <dbReference type="NCBI Taxonomy" id="1228055"/>
    <lineage>
        <taxon>Bacteria</taxon>
        <taxon>Pseudomonadati</taxon>
        <taxon>Pseudomonadota</taxon>
        <taxon>Alphaproteobacteria</taxon>
        <taxon>Hyphomicrobiales</taxon>
        <taxon>Devosiaceae</taxon>
        <taxon>Devosia</taxon>
    </lineage>
</organism>